<dbReference type="GeneID" id="39588774"/>
<comment type="caution">
    <text evidence="2">The sequence shown here is derived from an EMBL/GenBank/DDBJ whole genome shotgun (WGS) entry which is preliminary data.</text>
</comment>
<accession>A0A427Y4M7</accession>
<reference evidence="2 3" key="1">
    <citation type="submission" date="2018-11" db="EMBL/GenBank/DDBJ databases">
        <title>Genome sequence of Apiotrichum porosum DSM 27194.</title>
        <authorList>
            <person name="Aliyu H."/>
            <person name="Gorte O."/>
            <person name="Ochsenreither K."/>
        </authorList>
    </citation>
    <scope>NUCLEOTIDE SEQUENCE [LARGE SCALE GENOMIC DNA]</scope>
    <source>
        <strain evidence="2 3">DSM 27194</strain>
    </source>
</reference>
<evidence type="ECO:0000313" key="2">
    <source>
        <dbReference type="EMBL" id="RSH86032.1"/>
    </source>
</evidence>
<sequence>MPRSSSATSMLSPEIGNSLDPIRCTSSLSVAPEEAVVGLPTMGMKAHPSM</sequence>
<dbReference type="AlphaFoldDB" id="A0A427Y4M7"/>
<evidence type="ECO:0000256" key="1">
    <source>
        <dbReference type="SAM" id="MobiDB-lite"/>
    </source>
</evidence>
<feature type="compositionally biased region" description="Polar residues" evidence="1">
    <location>
        <begin position="1"/>
        <end position="11"/>
    </location>
</feature>
<gene>
    <name evidence="2" type="ORF">EHS24_004231</name>
</gene>
<organism evidence="2 3">
    <name type="scientific">Apiotrichum porosum</name>
    <dbReference type="NCBI Taxonomy" id="105984"/>
    <lineage>
        <taxon>Eukaryota</taxon>
        <taxon>Fungi</taxon>
        <taxon>Dikarya</taxon>
        <taxon>Basidiomycota</taxon>
        <taxon>Agaricomycotina</taxon>
        <taxon>Tremellomycetes</taxon>
        <taxon>Trichosporonales</taxon>
        <taxon>Trichosporonaceae</taxon>
        <taxon>Apiotrichum</taxon>
    </lineage>
</organism>
<dbReference type="RefSeq" id="XP_028478817.1">
    <property type="nucleotide sequence ID" value="XM_028619845.1"/>
</dbReference>
<evidence type="ECO:0000313" key="3">
    <source>
        <dbReference type="Proteomes" id="UP000279236"/>
    </source>
</evidence>
<feature type="region of interest" description="Disordered" evidence="1">
    <location>
        <begin position="1"/>
        <end position="21"/>
    </location>
</feature>
<proteinExistence type="predicted"/>
<protein>
    <submittedName>
        <fullName evidence="2">Uncharacterized protein</fullName>
    </submittedName>
</protein>
<name>A0A427Y4M7_9TREE</name>
<keyword evidence="3" id="KW-1185">Reference proteome</keyword>
<dbReference type="EMBL" id="RSCE01000002">
    <property type="protein sequence ID" value="RSH86032.1"/>
    <property type="molecule type" value="Genomic_DNA"/>
</dbReference>
<dbReference type="Proteomes" id="UP000279236">
    <property type="component" value="Unassembled WGS sequence"/>
</dbReference>